<evidence type="ECO:0000313" key="1">
    <source>
        <dbReference type="EMBL" id="EHG16013.1"/>
    </source>
</evidence>
<name>G6AH34_9BACT</name>
<gene>
    <name evidence="1" type="ORF">HMPREF9138_01411</name>
</gene>
<comment type="caution">
    <text evidence="1">The sequence shown here is derived from an EMBL/GenBank/DDBJ whole genome shotgun (WGS) entry which is preliminary data.</text>
</comment>
<dbReference type="HOGENOM" id="CLU_3413865_0_0_10"/>
<keyword evidence="2" id="KW-1185">Reference proteome</keyword>
<dbReference type="EMBL" id="AFXP01000013">
    <property type="protein sequence ID" value="EHG16013.1"/>
    <property type="molecule type" value="Genomic_DNA"/>
</dbReference>
<dbReference type="AlphaFoldDB" id="G6AH34"/>
<reference evidence="1 2" key="1">
    <citation type="submission" date="2011-10" db="EMBL/GenBank/DDBJ databases">
        <title>The Genome Sequence of Prevotella histicola F0411.</title>
        <authorList>
            <consortium name="The Broad Institute Genome Sequencing Platform"/>
            <person name="Earl A."/>
            <person name="Ward D."/>
            <person name="Feldgarden M."/>
            <person name="Gevers D."/>
            <person name="Izard J."/>
            <person name="Ganesan A."/>
            <person name="Blanton J.M."/>
            <person name="Baranova O.V."/>
            <person name="Tanner A.C."/>
            <person name="Mathney J.M.J."/>
            <person name="Dewhirst F.E."/>
            <person name="Young S.K."/>
            <person name="Zeng Q."/>
            <person name="Gargeya S."/>
            <person name="Fitzgerald M."/>
            <person name="Haas B."/>
            <person name="Abouelleil A."/>
            <person name="Alvarado L."/>
            <person name="Arachchi H.M."/>
            <person name="Berlin A."/>
            <person name="Brown A."/>
            <person name="Chapman S.B."/>
            <person name="Chen Z."/>
            <person name="Dunbar C."/>
            <person name="Freedman E."/>
            <person name="Gearin G."/>
            <person name="Gellesch M."/>
            <person name="Goldberg J."/>
            <person name="Griggs A."/>
            <person name="Gujja S."/>
            <person name="Heiman D."/>
            <person name="Howarth C."/>
            <person name="Larson L."/>
            <person name="Lui A."/>
            <person name="MacDonald P.J.P."/>
            <person name="Montmayeur A."/>
            <person name="Murphy C."/>
            <person name="Neiman D."/>
            <person name="Pearson M."/>
            <person name="Priest M."/>
            <person name="Roberts A."/>
            <person name="Saif S."/>
            <person name="Shea T."/>
            <person name="Shenoy N."/>
            <person name="Sisk P."/>
            <person name="Stolte C."/>
            <person name="Sykes S."/>
            <person name="Wortman J."/>
            <person name="Nusbaum C."/>
            <person name="Birren B."/>
        </authorList>
    </citation>
    <scope>NUCLEOTIDE SEQUENCE [LARGE SCALE GENOMIC DNA]</scope>
    <source>
        <strain evidence="1 2">F0411</strain>
    </source>
</reference>
<accession>G6AH34</accession>
<sequence length="28" mass="3432">MLHLYKPKGSFRKSECKGIQNFLYHQMF</sequence>
<dbReference type="Proteomes" id="UP000004597">
    <property type="component" value="Unassembled WGS sequence"/>
</dbReference>
<protein>
    <submittedName>
        <fullName evidence="1">Uncharacterized protein</fullName>
    </submittedName>
</protein>
<feature type="non-terminal residue" evidence="1">
    <location>
        <position position="28"/>
    </location>
</feature>
<evidence type="ECO:0000313" key="2">
    <source>
        <dbReference type="Proteomes" id="UP000004597"/>
    </source>
</evidence>
<proteinExistence type="predicted"/>
<organism evidence="1 2">
    <name type="scientific">Prevotella histicola F0411</name>
    <dbReference type="NCBI Taxonomy" id="857291"/>
    <lineage>
        <taxon>Bacteria</taxon>
        <taxon>Pseudomonadati</taxon>
        <taxon>Bacteroidota</taxon>
        <taxon>Bacteroidia</taxon>
        <taxon>Bacteroidales</taxon>
        <taxon>Prevotellaceae</taxon>
        <taxon>Prevotella</taxon>
    </lineage>
</organism>